<dbReference type="AlphaFoldDB" id="A0A4C1WS28"/>
<proteinExistence type="predicted"/>
<organism evidence="2 3">
    <name type="scientific">Eumeta variegata</name>
    <name type="common">Bagworm moth</name>
    <name type="synonym">Eumeta japonica</name>
    <dbReference type="NCBI Taxonomy" id="151549"/>
    <lineage>
        <taxon>Eukaryota</taxon>
        <taxon>Metazoa</taxon>
        <taxon>Ecdysozoa</taxon>
        <taxon>Arthropoda</taxon>
        <taxon>Hexapoda</taxon>
        <taxon>Insecta</taxon>
        <taxon>Pterygota</taxon>
        <taxon>Neoptera</taxon>
        <taxon>Endopterygota</taxon>
        <taxon>Lepidoptera</taxon>
        <taxon>Glossata</taxon>
        <taxon>Ditrysia</taxon>
        <taxon>Tineoidea</taxon>
        <taxon>Psychidae</taxon>
        <taxon>Oiketicinae</taxon>
        <taxon>Eumeta</taxon>
    </lineage>
</organism>
<evidence type="ECO:0000313" key="2">
    <source>
        <dbReference type="EMBL" id="GBP54296.1"/>
    </source>
</evidence>
<evidence type="ECO:0000256" key="1">
    <source>
        <dbReference type="SAM" id="MobiDB-lite"/>
    </source>
</evidence>
<dbReference type="Proteomes" id="UP000299102">
    <property type="component" value="Unassembled WGS sequence"/>
</dbReference>
<dbReference type="EMBL" id="BGZK01000643">
    <property type="protein sequence ID" value="GBP54296.1"/>
    <property type="molecule type" value="Genomic_DNA"/>
</dbReference>
<name>A0A4C1WS28_EUMVA</name>
<accession>A0A4C1WS28</accession>
<reference evidence="2 3" key="1">
    <citation type="journal article" date="2019" name="Commun. Biol.">
        <title>The bagworm genome reveals a unique fibroin gene that provides high tensile strength.</title>
        <authorList>
            <person name="Kono N."/>
            <person name="Nakamura H."/>
            <person name="Ohtoshi R."/>
            <person name="Tomita M."/>
            <person name="Numata K."/>
            <person name="Arakawa K."/>
        </authorList>
    </citation>
    <scope>NUCLEOTIDE SEQUENCE [LARGE SCALE GENOMIC DNA]</scope>
</reference>
<comment type="caution">
    <text evidence="2">The sequence shown here is derived from an EMBL/GenBank/DDBJ whole genome shotgun (WGS) entry which is preliminary data.</text>
</comment>
<evidence type="ECO:0000313" key="3">
    <source>
        <dbReference type="Proteomes" id="UP000299102"/>
    </source>
</evidence>
<protein>
    <submittedName>
        <fullName evidence="2">Uncharacterized protein</fullName>
    </submittedName>
</protein>
<gene>
    <name evidence="2" type="ORF">EVAR_32643_1</name>
</gene>
<keyword evidence="3" id="KW-1185">Reference proteome</keyword>
<sequence length="160" mass="17778">MTLLRRGNPEGFQMTFAQLHPCAFWPLADESVKAFGLTAGLLLCCWRFLVRASLVTPCARTYGSNCLYWSVGLRDVPSELLNRSRCEREGRRAYWAPFGYSPLASSKLELGVIAELQLKTGQRAKSRKGPEPELKAGPGPKLRTGLGLKMNVKMGTKFKV</sequence>
<feature type="region of interest" description="Disordered" evidence="1">
    <location>
        <begin position="121"/>
        <end position="141"/>
    </location>
</feature>